<dbReference type="PANTHER" id="PTHR10357">
    <property type="entry name" value="ALPHA-AMYLASE FAMILY MEMBER"/>
    <property type="match status" value="1"/>
</dbReference>
<dbReference type="CDD" id="cd11316">
    <property type="entry name" value="AmyAc_bac2_AmyA"/>
    <property type="match status" value="1"/>
</dbReference>
<dbReference type="STRING" id="1844972.A7K91_22680"/>
<dbReference type="InterPro" id="IPR013780">
    <property type="entry name" value="Glyco_hydro_b"/>
</dbReference>
<evidence type="ECO:0000256" key="4">
    <source>
        <dbReference type="RuleBase" id="RU003615"/>
    </source>
</evidence>
<dbReference type="PANTHER" id="PTHR10357:SF179">
    <property type="entry name" value="NEUTRAL AND BASIC AMINO ACID TRANSPORT PROTEIN RBAT"/>
    <property type="match status" value="1"/>
</dbReference>
<evidence type="ECO:0000256" key="5">
    <source>
        <dbReference type="RuleBase" id="RU361134"/>
    </source>
</evidence>
<keyword evidence="2 5" id="KW-0378">Hydrolase</keyword>
<dbReference type="GO" id="GO:0004556">
    <property type="term" value="F:alpha-amylase activity"/>
    <property type="evidence" value="ECO:0007669"/>
    <property type="project" value="UniProtKB-UniRule"/>
</dbReference>
<dbReference type="Proteomes" id="UP000092024">
    <property type="component" value="Unassembled WGS sequence"/>
</dbReference>
<organism evidence="8 9">
    <name type="scientific">Paenibacillus oryzae</name>
    <dbReference type="NCBI Taxonomy" id="1844972"/>
    <lineage>
        <taxon>Bacteria</taxon>
        <taxon>Bacillati</taxon>
        <taxon>Bacillota</taxon>
        <taxon>Bacilli</taxon>
        <taxon>Bacillales</taxon>
        <taxon>Paenibacillaceae</taxon>
        <taxon>Paenibacillus</taxon>
    </lineage>
</organism>
<proteinExistence type="inferred from homology"/>
<evidence type="ECO:0000256" key="6">
    <source>
        <dbReference type="SAM" id="MobiDB-lite"/>
    </source>
</evidence>
<keyword evidence="9" id="KW-1185">Reference proteome</keyword>
<dbReference type="SMART" id="SM00642">
    <property type="entry name" value="Aamy"/>
    <property type="match status" value="1"/>
</dbReference>
<comment type="similarity">
    <text evidence="1 4">Belongs to the glycosyl hydrolase 13 family.</text>
</comment>
<feature type="region of interest" description="Disordered" evidence="6">
    <location>
        <begin position="30"/>
        <end position="97"/>
    </location>
</feature>
<evidence type="ECO:0000313" key="9">
    <source>
        <dbReference type="Proteomes" id="UP000092024"/>
    </source>
</evidence>
<reference evidence="8 9" key="1">
    <citation type="submission" date="2016-05" db="EMBL/GenBank/DDBJ databases">
        <title>Paenibacillus oryzae. sp. nov., isolated from the rice root.</title>
        <authorList>
            <person name="Zhang J."/>
            <person name="Zhang X."/>
        </authorList>
    </citation>
    <scope>NUCLEOTIDE SEQUENCE [LARGE SCALE GENOMIC DNA]</scope>
    <source>
        <strain evidence="8 9">1DrF-4</strain>
    </source>
</reference>
<dbReference type="PRINTS" id="PR00110">
    <property type="entry name" value="ALPHAAMYLASE"/>
</dbReference>
<dbReference type="SUPFAM" id="SSF51445">
    <property type="entry name" value="(Trans)glycosidases"/>
    <property type="match status" value="1"/>
</dbReference>
<name>A0A1A5YKU8_9BACL</name>
<dbReference type="AlphaFoldDB" id="A0A1A5YKU8"/>
<dbReference type="Gene3D" id="2.60.40.1180">
    <property type="entry name" value="Golgi alpha-mannosidase II"/>
    <property type="match status" value="1"/>
</dbReference>
<evidence type="ECO:0000256" key="2">
    <source>
        <dbReference type="ARBA" id="ARBA00022801"/>
    </source>
</evidence>
<comment type="caution">
    <text evidence="8">The sequence shown here is derived from an EMBL/GenBank/DDBJ whole genome shotgun (WGS) entry which is preliminary data.</text>
</comment>
<comment type="catalytic activity">
    <reaction evidence="5">
        <text>Endohydrolysis of (1-&gt;4)-alpha-D-glucosidic linkages in polysaccharides containing three or more (1-&gt;4)-alpha-linked D-glucose units.</text>
        <dbReference type="EC" id="3.2.1.1"/>
    </reaction>
</comment>
<feature type="compositionally biased region" description="Basic and acidic residues" evidence="6">
    <location>
        <begin position="38"/>
        <end position="54"/>
    </location>
</feature>
<evidence type="ECO:0000259" key="7">
    <source>
        <dbReference type="SMART" id="SM00642"/>
    </source>
</evidence>
<dbReference type="Gene3D" id="3.20.20.80">
    <property type="entry name" value="Glycosidases"/>
    <property type="match status" value="1"/>
</dbReference>
<evidence type="ECO:0000256" key="3">
    <source>
        <dbReference type="ARBA" id="ARBA00023295"/>
    </source>
</evidence>
<dbReference type="EMBL" id="LYPA01000048">
    <property type="protein sequence ID" value="OBR66247.1"/>
    <property type="molecule type" value="Genomic_DNA"/>
</dbReference>
<protein>
    <recommendedName>
        <fullName evidence="5">Alpha-amylase</fullName>
        <ecNumber evidence="5">3.2.1.1</ecNumber>
    </recommendedName>
</protein>
<dbReference type="InterPro" id="IPR045857">
    <property type="entry name" value="O16G_dom_2"/>
</dbReference>
<dbReference type="InterPro" id="IPR017853">
    <property type="entry name" value="GH"/>
</dbReference>
<dbReference type="InterPro" id="IPR056300">
    <property type="entry name" value="SusG-like_C"/>
</dbReference>
<dbReference type="RefSeq" id="WP_068682186.1">
    <property type="nucleotide sequence ID" value="NZ_LYPA01000048.1"/>
</dbReference>
<dbReference type="GO" id="GO:0043169">
    <property type="term" value="F:cation binding"/>
    <property type="evidence" value="ECO:0007669"/>
    <property type="project" value="InterPro"/>
</dbReference>
<keyword evidence="3 5" id="KW-0326">Glycosidase</keyword>
<dbReference type="SUPFAM" id="SSF51011">
    <property type="entry name" value="Glycosyl hydrolase domain"/>
    <property type="match status" value="1"/>
</dbReference>
<dbReference type="Pfam" id="PF23915">
    <property type="entry name" value="SusG_C"/>
    <property type="match status" value="1"/>
</dbReference>
<feature type="compositionally biased region" description="Low complexity" evidence="6">
    <location>
        <begin position="81"/>
        <end position="91"/>
    </location>
</feature>
<feature type="domain" description="Glycosyl hydrolase family 13 catalytic" evidence="7">
    <location>
        <begin position="114"/>
        <end position="474"/>
    </location>
</feature>
<dbReference type="InterPro" id="IPR006047">
    <property type="entry name" value="GH13_cat_dom"/>
</dbReference>
<dbReference type="InterPro" id="IPR006046">
    <property type="entry name" value="Alpha_amylase"/>
</dbReference>
<evidence type="ECO:0000313" key="8">
    <source>
        <dbReference type="EMBL" id="OBR66247.1"/>
    </source>
</evidence>
<dbReference type="EC" id="3.2.1.1" evidence="5"/>
<dbReference type="Pfam" id="PF00128">
    <property type="entry name" value="Alpha-amylase"/>
    <property type="match status" value="1"/>
</dbReference>
<dbReference type="OrthoDB" id="9805159at2"/>
<gene>
    <name evidence="8" type="ORF">A7K91_22680</name>
</gene>
<dbReference type="Gene3D" id="3.90.400.10">
    <property type="entry name" value="Oligo-1,6-glucosidase, Domain 2"/>
    <property type="match status" value="1"/>
</dbReference>
<accession>A0A1A5YKU8</accession>
<evidence type="ECO:0000256" key="1">
    <source>
        <dbReference type="ARBA" id="ARBA00008061"/>
    </source>
</evidence>
<dbReference type="GO" id="GO:0009313">
    <property type="term" value="P:oligosaccharide catabolic process"/>
    <property type="evidence" value="ECO:0007669"/>
    <property type="project" value="TreeGrafter"/>
</dbReference>
<sequence length="608" mass="66161">MKAGRNIGLAALVIWLVCLILPLGACSKTDGDGSGFKESARPGDRAGEAEHKAGAGEAGHAVNHSSGAGEAGADGKHSAEAAEAGSSNSHSADAESAGAPLYDVDEQPSVVFYEIFVRSFYDSDGDGIGDLRGVAEKLDYLQELGIGGIWLMPILESPSYHGYDTTDYYAINPDYGTLEDLHNLLAEAKKRDIRVIMDLVVNHSSSQHPWFKEALADEASPYRSWYTFASEQDKVPADGAVDGNPWHSYDGGRYLGIFWSGMPDLNFDEPAVRKEMIRIGQYWLGQGLDGFRLDAAKHVYGDFKSTASSPEVQAANRAWWQEFRQGLNEVNPDAYLIGEVWDSASIIAPYFDQALDSAFHFDLAGKLLGAARNESDPDLAFSLGRIHRAYEQSSGGSFLDAPFLSNHDQNRVMSVLNGNINHAKMAAALLLTLPGTPYLYYGEEIGMKGVKPDEYIREPMLWYADPAGGRGESRWLASRHNREAGDRSVESQAGVEGSLLEHYRMLISWRNAEPALRDGAIGEYELKAVKDDSAPSDGVSEALSAYVRVTREERVLVVHNLSGKEHKAALEPSTFYGGFGELAHSSNPQASVEGTVLTLPPYSTVIIK</sequence>
<keyword evidence="5" id="KW-0119">Carbohydrate metabolism</keyword>